<evidence type="ECO:0000313" key="1">
    <source>
        <dbReference type="EMBL" id="KAH3686487.1"/>
    </source>
</evidence>
<keyword evidence="2" id="KW-1185">Reference proteome</keyword>
<feature type="non-terminal residue" evidence="1">
    <location>
        <position position="1"/>
    </location>
</feature>
<dbReference type="OrthoDB" id="343070at2759"/>
<evidence type="ECO:0000313" key="2">
    <source>
        <dbReference type="Proteomes" id="UP000774326"/>
    </source>
</evidence>
<reference evidence="1" key="2">
    <citation type="submission" date="2021-01" db="EMBL/GenBank/DDBJ databases">
        <authorList>
            <person name="Schikora-Tamarit M.A."/>
        </authorList>
    </citation>
    <scope>NUCLEOTIDE SEQUENCE</scope>
    <source>
        <strain evidence="1">CBS2887</strain>
    </source>
</reference>
<accession>A0A9P8QBI2</accession>
<name>A0A9P8QBI2_WICPI</name>
<reference evidence="1" key="1">
    <citation type="journal article" date="2021" name="Open Biol.">
        <title>Shared evolutionary footprints suggest mitochondrial oxidative damage underlies multiple complex I losses in fungi.</title>
        <authorList>
            <person name="Schikora-Tamarit M.A."/>
            <person name="Marcet-Houben M."/>
            <person name="Nosek J."/>
            <person name="Gabaldon T."/>
        </authorList>
    </citation>
    <scope>NUCLEOTIDE SEQUENCE</scope>
    <source>
        <strain evidence="1">CBS2887</strain>
    </source>
</reference>
<dbReference type="EMBL" id="JAEUBG010001384">
    <property type="protein sequence ID" value="KAH3686487.1"/>
    <property type="molecule type" value="Genomic_DNA"/>
</dbReference>
<gene>
    <name evidence="1" type="ORF">WICPIJ_002536</name>
</gene>
<feature type="non-terminal residue" evidence="1">
    <location>
        <position position="98"/>
    </location>
</feature>
<dbReference type="AlphaFoldDB" id="A0A9P8QBI2"/>
<organism evidence="1 2">
    <name type="scientific">Wickerhamomyces pijperi</name>
    <name type="common">Yeast</name>
    <name type="synonym">Pichia pijperi</name>
    <dbReference type="NCBI Taxonomy" id="599730"/>
    <lineage>
        <taxon>Eukaryota</taxon>
        <taxon>Fungi</taxon>
        <taxon>Dikarya</taxon>
        <taxon>Ascomycota</taxon>
        <taxon>Saccharomycotina</taxon>
        <taxon>Saccharomycetes</taxon>
        <taxon>Phaffomycetales</taxon>
        <taxon>Wickerhamomycetaceae</taxon>
        <taxon>Wickerhamomyces</taxon>
    </lineage>
</organism>
<sequence>LQLQLTAKDLELREMETTVANYTDLDTTNVLGDLGRGNNITLTPSSQNVIKSMGDNYSVTELISETNRLRKEVSKEKRLRTRVETELSTIFKELEARL</sequence>
<comment type="caution">
    <text evidence="1">The sequence shown here is derived from an EMBL/GenBank/DDBJ whole genome shotgun (WGS) entry which is preliminary data.</text>
</comment>
<dbReference type="Proteomes" id="UP000774326">
    <property type="component" value="Unassembled WGS sequence"/>
</dbReference>
<proteinExistence type="predicted"/>
<protein>
    <submittedName>
        <fullName evidence="1">Uncharacterized protein</fullName>
    </submittedName>
</protein>